<organism evidence="3 4">
    <name type="scientific">Weissella viridescens</name>
    <name type="common">Lactobacillus viridescens</name>
    <dbReference type="NCBI Taxonomy" id="1629"/>
    <lineage>
        <taxon>Bacteria</taxon>
        <taxon>Bacillati</taxon>
        <taxon>Bacillota</taxon>
        <taxon>Bacilli</taxon>
        <taxon>Lactobacillales</taxon>
        <taxon>Lactobacillaceae</taxon>
        <taxon>Weissella</taxon>
    </lineage>
</organism>
<feature type="region of interest" description="Disordered" evidence="2">
    <location>
        <begin position="172"/>
        <end position="199"/>
    </location>
</feature>
<reference evidence="3 4" key="1">
    <citation type="journal article" date="2015" name="Genome Announc.">
        <title>Expanding the biotechnology potential of lactobacilli through comparative genomics of 213 strains and associated genera.</title>
        <authorList>
            <person name="Sun Z."/>
            <person name="Harris H.M."/>
            <person name="McCann A."/>
            <person name="Guo C."/>
            <person name="Argimon S."/>
            <person name="Zhang W."/>
            <person name="Yang X."/>
            <person name="Jeffery I.B."/>
            <person name="Cooney J.C."/>
            <person name="Kagawa T.F."/>
            <person name="Liu W."/>
            <person name="Song Y."/>
            <person name="Salvetti E."/>
            <person name="Wrobel A."/>
            <person name="Rasinkangas P."/>
            <person name="Parkhill J."/>
            <person name="Rea M.C."/>
            <person name="O'Sullivan O."/>
            <person name="Ritari J."/>
            <person name="Douillard F.P."/>
            <person name="Paul Ross R."/>
            <person name="Yang R."/>
            <person name="Briner A.E."/>
            <person name="Felis G.E."/>
            <person name="de Vos W.M."/>
            <person name="Barrangou R."/>
            <person name="Klaenhammer T.R."/>
            <person name="Caufield P.W."/>
            <person name="Cui Y."/>
            <person name="Zhang H."/>
            <person name="O'Toole P.W."/>
        </authorList>
    </citation>
    <scope>NUCLEOTIDE SEQUENCE [LARGE SCALE GENOMIC DNA]</scope>
    <source>
        <strain evidence="3 4">DSM 20410</strain>
    </source>
</reference>
<comment type="caution">
    <text evidence="3">The sequence shown here is derived from an EMBL/GenBank/DDBJ whole genome shotgun (WGS) entry which is preliminary data.</text>
</comment>
<dbReference type="EMBL" id="JQBM01000003">
    <property type="protein sequence ID" value="KRN46135.1"/>
    <property type="molecule type" value="Genomic_DNA"/>
</dbReference>
<keyword evidence="4" id="KW-1185">Reference proteome</keyword>
<dbReference type="PATRIC" id="fig|1629.5.peg.1115"/>
<proteinExistence type="predicted"/>
<dbReference type="Proteomes" id="UP000051992">
    <property type="component" value="Unassembled WGS sequence"/>
</dbReference>
<dbReference type="AlphaFoldDB" id="A0A0R2H7U9"/>
<dbReference type="OrthoDB" id="2149677at2"/>
<keyword evidence="1" id="KW-0175">Coiled coil</keyword>
<evidence type="ECO:0000313" key="3">
    <source>
        <dbReference type="EMBL" id="KRN46135.1"/>
    </source>
</evidence>
<name>A0A0R2H7U9_WEIVI</name>
<protein>
    <submittedName>
        <fullName evidence="3">Uncharacterized protein</fullName>
    </submittedName>
</protein>
<evidence type="ECO:0000256" key="1">
    <source>
        <dbReference type="SAM" id="Coils"/>
    </source>
</evidence>
<dbReference type="RefSeq" id="WP_057746254.1">
    <property type="nucleotide sequence ID" value="NZ_BJLU01000005.1"/>
</dbReference>
<accession>A0A0R2H7U9</accession>
<evidence type="ECO:0000256" key="2">
    <source>
        <dbReference type="SAM" id="MobiDB-lite"/>
    </source>
</evidence>
<gene>
    <name evidence="3" type="ORF">IV50_GL001108</name>
</gene>
<sequence length="199" mass="21029">MGNKFIKTIAVGSAIAASGYAVYKRLDQKQQAEIQNEVGKLSDEAKVRLVDAQYAVNDLIAKAGLDEQANALKQKAAATSEQVKKSSNELWQKTQNKVSDAREAAQAKKDDAEETIVLNLDNLDAIQADATENETILNELDHATSENVADDLATIEAQVKAITDDEVGLAESGKQALSAAKKTGLANSGKSGLAGSVSK</sequence>
<feature type="coiled-coil region" evidence="1">
    <location>
        <begin position="62"/>
        <end position="115"/>
    </location>
</feature>
<evidence type="ECO:0000313" key="4">
    <source>
        <dbReference type="Proteomes" id="UP000051992"/>
    </source>
</evidence>